<keyword evidence="5" id="KW-0812">Transmembrane</keyword>
<dbReference type="EMBL" id="KZ305028">
    <property type="protein sequence ID" value="PIA51016.1"/>
    <property type="molecule type" value="Genomic_DNA"/>
</dbReference>
<dbReference type="Pfam" id="PF00106">
    <property type="entry name" value="adh_short"/>
    <property type="match status" value="1"/>
</dbReference>
<protein>
    <recommendedName>
        <fullName evidence="8">11-beta-hydroxysteroid dehydrogenase</fullName>
    </recommendedName>
</protein>
<feature type="transmembrane region" description="Helical" evidence="5">
    <location>
        <begin position="6"/>
        <end position="30"/>
    </location>
</feature>
<dbReference type="InterPro" id="IPR020904">
    <property type="entry name" value="Sc_DH/Rdtase_CS"/>
</dbReference>
<dbReference type="NCBIfam" id="NF004825">
    <property type="entry name" value="PRK06181.1"/>
    <property type="match status" value="1"/>
</dbReference>
<dbReference type="InParanoid" id="A0A2G5E5L1"/>
<proteinExistence type="inferred from homology"/>
<keyword evidence="3" id="KW-0560">Oxidoreductase</keyword>
<evidence type="ECO:0008006" key="8">
    <source>
        <dbReference type="Google" id="ProtNLM"/>
    </source>
</evidence>
<gene>
    <name evidence="6" type="ORF">AQUCO_01100081v1</name>
</gene>
<evidence type="ECO:0000256" key="3">
    <source>
        <dbReference type="ARBA" id="ARBA00023002"/>
    </source>
</evidence>
<evidence type="ECO:0000256" key="5">
    <source>
        <dbReference type="SAM" id="Phobius"/>
    </source>
</evidence>
<comment type="subcellular location">
    <subcellularLocation>
        <location evidence="1">Membrane</location>
        <topology evidence="1">Single-pass type II membrane protein</topology>
    </subcellularLocation>
</comment>
<dbReference type="SUPFAM" id="SSF51735">
    <property type="entry name" value="NAD(P)-binding Rossmann-fold domains"/>
    <property type="match status" value="1"/>
</dbReference>
<dbReference type="PRINTS" id="PR00081">
    <property type="entry name" value="GDHRDH"/>
</dbReference>
<organism evidence="6 7">
    <name type="scientific">Aquilegia coerulea</name>
    <name type="common">Rocky mountain columbine</name>
    <dbReference type="NCBI Taxonomy" id="218851"/>
    <lineage>
        <taxon>Eukaryota</taxon>
        <taxon>Viridiplantae</taxon>
        <taxon>Streptophyta</taxon>
        <taxon>Embryophyta</taxon>
        <taxon>Tracheophyta</taxon>
        <taxon>Spermatophyta</taxon>
        <taxon>Magnoliopsida</taxon>
        <taxon>Ranunculales</taxon>
        <taxon>Ranunculaceae</taxon>
        <taxon>Thalictroideae</taxon>
        <taxon>Aquilegia</taxon>
    </lineage>
</organism>
<dbReference type="PRINTS" id="PR00080">
    <property type="entry name" value="SDRFAMILY"/>
</dbReference>
<reference evidence="6 7" key="1">
    <citation type="submission" date="2017-09" db="EMBL/GenBank/DDBJ databases">
        <title>WGS assembly of Aquilegia coerulea Goldsmith.</title>
        <authorList>
            <person name="Hodges S."/>
            <person name="Kramer E."/>
            <person name="Nordborg M."/>
            <person name="Tomkins J."/>
            <person name="Borevitz J."/>
            <person name="Derieg N."/>
            <person name="Yan J."/>
            <person name="Mihaltcheva S."/>
            <person name="Hayes R.D."/>
            <person name="Rokhsar D."/>
        </authorList>
    </citation>
    <scope>NUCLEOTIDE SEQUENCE [LARGE SCALE GENOMIC DNA]</scope>
    <source>
        <strain evidence="7">cv. Goldsmith</strain>
    </source>
</reference>
<dbReference type="GO" id="GO:0005829">
    <property type="term" value="C:cytosol"/>
    <property type="evidence" value="ECO:0007669"/>
    <property type="project" value="TreeGrafter"/>
</dbReference>
<dbReference type="STRING" id="218851.A0A2G5E5L1"/>
<keyword evidence="5" id="KW-1133">Transmembrane helix</keyword>
<keyword evidence="5" id="KW-0472">Membrane</keyword>
<evidence type="ECO:0000313" key="6">
    <source>
        <dbReference type="EMBL" id="PIA51016.1"/>
    </source>
</evidence>
<sequence length="334" mass="36956">MDLILLVMDLVFPAVILVVLLVILAPYFIYKFVNKILRMFTMEVLLGKVVLITGASSGIGEKLAYEYAQKGARLALVARREKKLQEVADKARELGSLDVITVCADVSKSNDCKRFVEETVNHFGRLDHLVNNAGIVSAFYFEEYTDIANTLPVMDVNFWGSVYTTQFALPHLKKSKGKIVAIASPSGWLYGPGMSIYAASKAALVNFYDTLRVELGSSVKITIASPGFTESEMSQGKHLTTEGVVEVDREKLDALIGNFPVKSAKGCAKNIVKAVCRGDRNITDPSFFRIVYVCKVFIPEVLEWFFHVNFVPSTTMKNATSINVSDNNNNKKSI</sequence>
<dbReference type="Gene3D" id="3.40.50.720">
    <property type="entry name" value="NAD(P)-binding Rossmann-like Domain"/>
    <property type="match status" value="1"/>
</dbReference>
<dbReference type="GO" id="GO:0016491">
    <property type="term" value="F:oxidoreductase activity"/>
    <property type="evidence" value="ECO:0007669"/>
    <property type="project" value="UniProtKB-KW"/>
</dbReference>
<name>A0A2G5E5L1_AQUCA</name>
<evidence type="ECO:0000256" key="4">
    <source>
        <dbReference type="RuleBase" id="RU000363"/>
    </source>
</evidence>
<evidence type="ECO:0000256" key="1">
    <source>
        <dbReference type="ARBA" id="ARBA00004606"/>
    </source>
</evidence>
<dbReference type="AlphaFoldDB" id="A0A2G5E5L1"/>
<dbReference type="PANTHER" id="PTHR43391">
    <property type="entry name" value="RETINOL DEHYDROGENASE-RELATED"/>
    <property type="match status" value="1"/>
</dbReference>
<dbReference type="Proteomes" id="UP000230069">
    <property type="component" value="Unassembled WGS sequence"/>
</dbReference>
<evidence type="ECO:0000313" key="7">
    <source>
        <dbReference type="Proteomes" id="UP000230069"/>
    </source>
</evidence>
<dbReference type="InterPro" id="IPR002347">
    <property type="entry name" value="SDR_fam"/>
</dbReference>
<keyword evidence="7" id="KW-1185">Reference proteome</keyword>
<dbReference type="PANTHER" id="PTHR43391:SF89">
    <property type="entry name" value="11-BETA-HYDROXYSTEROID DEHYDROGENASE 1A-RELATED"/>
    <property type="match status" value="1"/>
</dbReference>
<dbReference type="PROSITE" id="PS00061">
    <property type="entry name" value="ADH_SHORT"/>
    <property type="match status" value="1"/>
</dbReference>
<dbReference type="GO" id="GO:0016020">
    <property type="term" value="C:membrane"/>
    <property type="evidence" value="ECO:0007669"/>
    <property type="project" value="UniProtKB-SubCell"/>
</dbReference>
<dbReference type="InterPro" id="IPR036291">
    <property type="entry name" value="NAD(P)-bd_dom_sf"/>
</dbReference>
<accession>A0A2G5E5L1</accession>
<comment type="similarity">
    <text evidence="2 4">Belongs to the short-chain dehydrogenases/reductases (SDR) family.</text>
</comment>
<evidence type="ECO:0000256" key="2">
    <source>
        <dbReference type="ARBA" id="ARBA00006484"/>
    </source>
</evidence>
<dbReference type="OrthoDB" id="47007at2759"/>